<protein>
    <recommendedName>
        <fullName evidence="10">Ig-like domain-containing protein</fullName>
    </recommendedName>
</protein>
<dbReference type="PROSITE" id="PS50835">
    <property type="entry name" value="IG_LIKE"/>
    <property type="match status" value="1"/>
</dbReference>
<dbReference type="InterPro" id="IPR051896">
    <property type="entry name" value="TCR_alpha_variable"/>
</dbReference>
<evidence type="ECO:0000256" key="2">
    <source>
        <dbReference type="ARBA" id="ARBA00022475"/>
    </source>
</evidence>
<feature type="signal peptide" evidence="9">
    <location>
        <begin position="1"/>
        <end position="19"/>
    </location>
</feature>
<sequence length="135" mass="15094">MLLTVPVLILWMQISQVNGQEIKQIPQFLLLQEGENFTIYCNSSKTLNSLQWYKQRPGGSPVLLITLVKSGDVKQERLTAWFGDTRKNSLLHMVATQTADSGVYFCTGAQCSQSTCDLSPNLAVELQEQPFLISL</sequence>
<evidence type="ECO:0000313" key="12">
    <source>
        <dbReference type="Proteomes" id="UP000472241"/>
    </source>
</evidence>
<dbReference type="AlphaFoldDB" id="A0A667FTU0"/>
<accession>A0A667FTU0</accession>
<reference evidence="11" key="2">
    <citation type="submission" date="2025-09" db="UniProtKB">
        <authorList>
            <consortium name="Ensembl"/>
        </authorList>
    </citation>
    <scope>IDENTIFICATION</scope>
</reference>
<dbReference type="InterPro" id="IPR003599">
    <property type="entry name" value="Ig_sub"/>
</dbReference>
<reference evidence="11" key="1">
    <citation type="submission" date="2025-08" db="UniProtKB">
        <authorList>
            <consortium name="Ensembl"/>
        </authorList>
    </citation>
    <scope>IDENTIFICATION</scope>
</reference>
<keyword evidence="6" id="KW-0325">Glycoprotein</keyword>
<feature type="domain" description="Ig-like" evidence="10">
    <location>
        <begin position="20"/>
        <end position="123"/>
    </location>
</feature>
<keyword evidence="8" id="KW-1279">T cell receptor</keyword>
<organism evidence="11 12">
    <name type="scientific">Lynx canadensis</name>
    <name type="common">Canada lynx</name>
    <name type="synonym">Felis canadensis</name>
    <dbReference type="NCBI Taxonomy" id="61383"/>
    <lineage>
        <taxon>Eukaryota</taxon>
        <taxon>Metazoa</taxon>
        <taxon>Chordata</taxon>
        <taxon>Craniata</taxon>
        <taxon>Vertebrata</taxon>
        <taxon>Euteleostomi</taxon>
        <taxon>Mammalia</taxon>
        <taxon>Eutheria</taxon>
        <taxon>Laurasiatheria</taxon>
        <taxon>Carnivora</taxon>
        <taxon>Feliformia</taxon>
        <taxon>Felidae</taxon>
        <taxon>Felinae</taxon>
        <taxon>Lynx</taxon>
    </lineage>
</organism>
<evidence type="ECO:0000256" key="1">
    <source>
        <dbReference type="ARBA" id="ARBA00004236"/>
    </source>
</evidence>
<dbReference type="PANTHER" id="PTHR19339:SF2">
    <property type="entry name" value="T CELL RECEPTOR ALPHA VARIABLE 22"/>
    <property type="match status" value="1"/>
</dbReference>
<dbReference type="InterPro" id="IPR036179">
    <property type="entry name" value="Ig-like_dom_sf"/>
</dbReference>
<evidence type="ECO:0000256" key="8">
    <source>
        <dbReference type="ARBA" id="ARBA00043266"/>
    </source>
</evidence>
<name>A0A667FTU0_LYNCA</name>
<keyword evidence="2" id="KW-1003">Cell membrane</keyword>
<keyword evidence="8" id="KW-1064">Adaptive immunity</keyword>
<evidence type="ECO:0000256" key="4">
    <source>
        <dbReference type="ARBA" id="ARBA00023136"/>
    </source>
</evidence>
<evidence type="ECO:0000256" key="6">
    <source>
        <dbReference type="ARBA" id="ARBA00023180"/>
    </source>
</evidence>
<evidence type="ECO:0000259" key="10">
    <source>
        <dbReference type="PROSITE" id="PS50835"/>
    </source>
</evidence>
<dbReference type="PANTHER" id="PTHR19339">
    <property type="entry name" value="T CELL RECEPTOR ALPHA VARIABLE 39"/>
    <property type="match status" value="1"/>
</dbReference>
<dbReference type="InterPro" id="IPR013106">
    <property type="entry name" value="Ig_V-set"/>
</dbReference>
<evidence type="ECO:0000256" key="7">
    <source>
        <dbReference type="ARBA" id="ARBA00038651"/>
    </source>
</evidence>
<dbReference type="GO" id="GO:0042101">
    <property type="term" value="C:T cell receptor complex"/>
    <property type="evidence" value="ECO:0007669"/>
    <property type="project" value="UniProtKB-KW"/>
</dbReference>
<keyword evidence="4" id="KW-0472">Membrane</keyword>
<dbReference type="SMART" id="SM00409">
    <property type="entry name" value="IG"/>
    <property type="match status" value="1"/>
</dbReference>
<dbReference type="SUPFAM" id="SSF48726">
    <property type="entry name" value="Immunoglobulin"/>
    <property type="match status" value="1"/>
</dbReference>
<feature type="chain" id="PRO_5025479020" description="Ig-like domain-containing protein" evidence="9">
    <location>
        <begin position="20"/>
        <end position="135"/>
    </location>
</feature>
<dbReference type="Proteomes" id="UP000472241">
    <property type="component" value="Unplaced"/>
</dbReference>
<dbReference type="Pfam" id="PF07686">
    <property type="entry name" value="V-set"/>
    <property type="match status" value="1"/>
</dbReference>
<dbReference type="Ensembl" id="ENSLCNT00005006530.1">
    <property type="protein sequence ID" value="ENSLCNP00005005796.1"/>
    <property type="gene ID" value="ENSLCNG00005003880.1"/>
</dbReference>
<proteinExistence type="predicted"/>
<keyword evidence="3 9" id="KW-0732">Signal</keyword>
<evidence type="ECO:0000256" key="9">
    <source>
        <dbReference type="SAM" id="SignalP"/>
    </source>
</evidence>
<keyword evidence="12" id="KW-1185">Reference proteome</keyword>
<evidence type="ECO:0000313" key="11">
    <source>
        <dbReference type="Ensembl" id="ENSLCNP00005005796.1"/>
    </source>
</evidence>
<dbReference type="InterPro" id="IPR007110">
    <property type="entry name" value="Ig-like_dom"/>
</dbReference>
<dbReference type="Gene3D" id="2.60.40.10">
    <property type="entry name" value="Immunoglobulins"/>
    <property type="match status" value="1"/>
</dbReference>
<evidence type="ECO:0000256" key="5">
    <source>
        <dbReference type="ARBA" id="ARBA00023157"/>
    </source>
</evidence>
<comment type="subunit">
    <text evidence="7">Alpha-beta TR is a heterodimer composed of an alpha and beta chain; disulfide-linked. The alpha-beta TR is associated with the transmembrane signaling CD3 coreceptor proteins to form the TR-CD3 (TcR or TCR). The assembly of alpha-beta TR heterodimers with CD3 occurs in the endoplasmic reticulum where a single alpha-beta TR heterodimer associates with one CD3D-CD3E heterodimer, one CD3G-CD3E heterodimer and one CD247 homodimer forming a stable octameric structure. CD3D-CD3E and CD3G-CD3E heterodimers preferentially associate with TR alpha and TR beta chains, respectively. The association of the CD247 homodimer is the last step of TcR assembly in the endoplasmic reticulum and is required for transport to the cell surface.</text>
</comment>
<keyword evidence="5" id="KW-1015">Disulfide bond</keyword>
<dbReference type="InterPro" id="IPR013783">
    <property type="entry name" value="Ig-like_fold"/>
</dbReference>
<comment type="subcellular location">
    <subcellularLocation>
        <location evidence="1">Cell membrane</location>
    </subcellularLocation>
</comment>
<keyword evidence="8" id="KW-0391">Immunity</keyword>
<evidence type="ECO:0000256" key="3">
    <source>
        <dbReference type="ARBA" id="ARBA00022729"/>
    </source>
</evidence>